<reference evidence="3" key="1">
    <citation type="submission" date="2016-04" db="EMBL/GenBank/DDBJ databases">
        <authorList>
            <person name="Evans L.H."/>
            <person name="Alamgir A."/>
            <person name="Owens N."/>
            <person name="Weber N.D."/>
            <person name="Virtaneva K."/>
            <person name="Barbian K."/>
            <person name="Babar A."/>
            <person name="Rosenke K."/>
        </authorList>
    </citation>
    <scope>NUCLEOTIDE SEQUENCE</scope>
    <source>
        <strain evidence="3">UB2112</strain>
    </source>
</reference>
<dbReference type="Proteomes" id="UP000658997">
    <property type="component" value="Unassembled WGS sequence"/>
</dbReference>
<dbReference type="EMBL" id="LT558118">
    <property type="protein sequence ID" value="SAM70548.1"/>
    <property type="molecule type" value="Genomic_DNA"/>
</dbReference>
<evidence type="ECO:0000313" key="4">
    <source>
        <dbReference type="EMBL" id="SYW79164.1"/>
    </source>
</evidence>
<dbReference type="OrthoDB" id="2554357at2759"/>
<dbReference type="AlphaFoldDB" id="A0A1K0FXI5"/>
<feature type="compositionally biased region" description="Polar residues" evidence="2">
    <location>
        <begin position="237"/>
        <end position="268"/>
    </location>
</feature>
<feature type="compositionally biased region" description="Low complexity" evidence="2">
    <location>
        <begin position="216"/>
        <end position="226"/>
    </location>
</feature>
<feature type="region of interest" description="Disordered" evidence="2">
    <location>
        <begin position="156"/>
        <end position="390"/>
    </location>
</feature>
<accession>A0A1K0FXI5</accession>
<feature type="compositionally biased region" description="Basic and acidic residues" evidence="2">
    <location>
        <begin position="629"/>
        <end position="641"/>
    </location>
</feature>
<feature type="region of interest" description="Disordered" evidence="2">
    <location>
        <begin position="520"/>
        <end position="585"/>
    </location>
</feature>
<evidence type="ECO:0000313" key="6">
    <source>
        <dbReference type="Proteomes" id="UP000658997"/>
    </source>
</evidence>
<feature type="compositionally biased region" description="Pro residues" evidence="2">
    <location>
        <begin position="78"/>
        <end position="94"/>
    </location>
</feature>
<feature type="compositionally biased region" description="Low complexity" evidence="2">
    <location>
        <begin position="105"/>
        <end position="116"/>
    </location>
</feature>
<feature type="region of interest" description="Disordered" evidence="2">
    <location>
        <begin position="49"/>
        <end position="116"/>
    </location>
</feature>
<reference evidence="4" key="3">
    <citation type="submission" date="2018-08" db="EMBL/GenBank/DDBJ databases">
        <authorList>
            <person name="Guldener U."/>
        </authorList>
    </citation>
    <scope>NUCLEOTIDE SEQUENCE</scope>
    <source>
        <strain evidence="4">UB2</strain>
    </source>
</reference>
<reference evidence="5" key="2">
    <citation type="submission" date="2016-04" db="EMBL/GenBank/DDBJ databases">
        <authorList>
            <person name="Guldener U."/>
            <person name="Guldener U."/>
        </authorList>
    </citation>
    <scope>NUCLEOTIDE SEQUENCE [LARGE SCALE GENOMIC DNA]</scope>
    <source>
        <strain evidence="5">UB2112</strain>
    </source>
</reference>
<keyword evidence="1" id="KW-0175">Coiled coil</keyword>
<feature type="coiled-coil region" evidence="1">
    <location>
        <begin position="442"/>
        <end position="476"/>
    </location>
</feature>
<evidence type="ECO:0000256" key="2">
    <source>
        <dbReference type="SAM" id="MobiDB-lite"/>
    </source>
</evidence>
<feature type="compositionally biased region" description="Low complexity" evidence="2">
    <location>
        <begin position="370"/>
        <end position="389"/>
    </location>
</feature>
<evidence type="ECO:0000256" key="1">
    <source>
        <dbReference type="SAM" id="Coils"/>
    </source>
</evidence>
<feature type="compositionally biased region" description="Polar residues" evidence="2">
    <location>
        <begin position="290"/>
        <end position="332"/>
    </location>
</feature>
<feature type="region of interest" description="Disordered" evidence="2">
    <location>
        <begin position="629"/>
        <end position="656"/>
    </location>
</feature>
<organism evidence="3 5">
    <name type="scientific">Ustilago bromivora</name>
    <dbReference type="NCBI Taxonomy" id="307758"/>
    <lineage>
        <taxon>Eukaryota</taxon>
        <taxon>Fungi</taxon>
        <taxon>Dikarya</taxon>
        <taxon>Basidiomycota</taxon>
        <taxon>Ustilaginomycotina</taxon>
        <taxon>Ustilaginomycetes</taxon>
        <taxon>Ustilaginales</taxon>
        <taxon>Ustilaginaceae</taxon>
        <taxon>Ustilago</taxon>
    </lineage>
</organism>
<evidence type="ECO:0000313" key="3">
    <source>
        <dbReference type="EMBL" id="SAM70548.1"/>
    </source>
</evidence>
<dbReference type="EMBL" id="ULHB01000047">
    <property type="protein sequence ID" value="SYW79164.1"/>
    <property type="molecule type" value="Genomic_DNA"/>
</dbReference>
<feature type="compositionally biased region" description="Low complexity" evidence="2">
    <location>
        <begin position="537"/>
        <end position="551"/>
    </location>
</feature>
<evidence type="ECO:0000313" key="5">
    <source>
        <dbReference type="Proteomes" id="UP000179920"/>
    </source>
</evidence>
<proteinExistence type="predicted"/>
<name>A0A1K0FXI5_9BASI</name>
<sequence length="797" mass="83952">MTEQAQTSFSAGSPVSVLASLSRNANAEIVTARKVTHAKAPVVTHFRTHSKSGSVELRKQSPSAQEVAAGVGGSPRILPSPVPPPSSALPPTPASPSVRVSLRDSGSSFATSTTSTAAVSAPSILAKSIRKTSRHLSAGLTPEEHNELVQKILTDLRPASHPRAGKPFSRASRSSSITVAAPSQPKPKAASAKMVLSKSDGPQEVGIAAGKRLRVSSAVSSEMTSSGDEKKGGSDSATPQLSQSRTPTSTTPASQIATSADNSQTQTPGAGEKDVLTPTSALESLRVLEQSFSRSNPNSPLQTDFTSDSKVSQTTTAVTSPTESETAANGTASRPKAKRNSPSRESVPILDQLGSSKKGPGIDSNGGSGSAASSERASSPPSATAETPSWISPLTTLEAIRVLAFQQANGEQPRSPTVPEAAAVTASDAASSDEVSALRYALNFTLARADKLAEALNRANEDKMKVETELEILRRNVLSMLSSKSMFSTPTPTQPQHQGGDILEEEDSKLFEDAMARHTPAATERALPAAVSRPPCATRTTKPAAPSAKPAEGVSIASLRKKNPSINTTSAKRYAPPTCKTSTTTTDKAYEAEEDEDEFDMYPFGAPVRKPLPEVSMSDFLNASRMSKTEIDEHDARRELDREEDGPEYAGSSTSSHVPLAASYSMRSLDSNKRGFFKGITKLVDQERAKRFSRRQSLVSKPSMSSLIAPGIATVMSRSASTNNMQGSGGFTMAYEESIIPAYPGTEGRNHKALSISNSLRESLERQSLREAGIRGVAQNGKKSWVKGGEAFAVPLI</sequence>
<keyword evidence="6" id="KW-1185">Reference proteome</keyword>
<feature type="compositionally biased region" description="Low complexity" evidence="2">
    <location>
        <begin position="180"/>
        <end position="193"/>
    </location>
</feature>
<protein>
    <submittedName>
        <fullName evidence="3">Uncharacterized protein</fullName>
    </submittedName>
</protein>
<gene>
    <name evidence="4" type="ORF">UBRO2_02848</name>
    <name evidence="3" type="ORF">UBRO_16325</name>
</gene>
<dbReference type="Proteomes" id="UP000179920">
    <property type="component" value="Chromosome II"/>
</dbReference>